<dbReference type="OrthoDB" id="9807829at2"/>
<dbReference type="PROSITE" id="PS01129">
    <property type="entry name" value="PSI_RLU"/>
    <property type="match status" value="1"/>
</dbReference>
<feature type="domain" description="Pseudouridine synthase RsuA/RluA-like" evidence="7">
    <location>
        <begin position="91"/>
        <end position="241"/>
    </location>
</feature>
<dbReference type="PANTHER" id="PTHR21600:SF44">
    <property type="entry name" value="RIBOSOMAL LARGE SUBUNIT PSEUDOURIDINE SYNTHASE D"/>
    <property type="match status" value="1"/>
</dbReference>
<comment type="catalytic activity">
    <reaction evidence="4">
        <text>uridine(1911/1915/1917) in 23S rRNA = pseudouridine(1911/1915/1917) in 23S rRNA</text>
        <dbReference type="Rhea" id="RHEA:42524"/>
        <dbReference type="Rhea" id="RHEA-COMP:10097"/>
        <dbReference type="Rhea" id="RHEA-COMP:10098"/>
        <dbReference type="ChEBI" id="CHEBI:65314"/>
        <dbReference type="ChEBI" id="CHEBI:65315"/>
        <dbReference type="EC" id="5.4.99.23"/>
    </reaction>
</comment>
<evidence type="ECO:0000259" key="7">
    <source>
        <dbReference type="Pfam" id="PF00849"/>
    </source>
</evidence>
<evidence type="ECO:0000256" key="3">
    <source>
        <dbReference type="ARBA" id="ARBA00023235"/>
    </source>
</evidence>
<dbReference type="NCBIfam" id="NF008385">
    <property type="entry name" value="PRK11180.1"/>
    <property type="match status" value="1"/>
</dbReference>
<dbReference type="SUPFAM" id="SSF55120">
    <property type="entry name" value="Pseudouridine synthase"/>
    <property type="match status" value="1"/>
</dbReference>
<dbReference type="CDD" id="cd02869">
    <property type="entry name" value="PseudoU_synth_RluA_like"/>
    <property type="match status" value="1"/>
</dbReference>
<evidence type="ECO:0000256" key="1">
    <source>
        <dbReference type="ARBA" id="ARBA00010876"/>
    </source>
</evidence>
<dbReference type="RefSeq" id="WP_009575648.1">
    <property type="nucleotide sequence ID" value="NZ_AEIG01000033.1"/>
</dbReference>
<comment type="caution">
    <text evidence="9">The sequence shown here is derived from an EMBL/GenBank/DDBJ whole genome shotgun (WGS) entry which is preliminary data.</text>
</comment>
<dbReference type="InterPro" id="IPR006145">
    <property type="entry name" value="PsdUridine_synth_RsuA/RluA"/>
</dbReference>
<dbReference type="GO" id="GO:0000455">
    <property type="term" value="P:enzyme-directed rRNA pseudouridine synthesis"/>
    <property type="evidence" value="ECO:0007669"/>
    <property type="project" value="TreeGrafter"/>
</dbReference>
<dbReference type="Proteomes" id="UP000005615">
    <property type="component" value="Unassembled WGS sequence"/>
</dbReference>
<dbReference type="Pfam" id="PF00849">
    <property type="entry name" value="PseudoU_synth_2"/>
    <property type="match status" value="1"/>
</dbReference>
<keyword evidence="2" id="KW-0694">RNA-binding</keyword>
<dbReference type="InterPro" id="IPR020103">
    <property type="entry name" value="PsdUridine_synth_cat_dom_sf"/>
</dbReference>
<dbReference type="EC" id="5.4.99.-" evidence="6"/>
<name>F3L1L3_9GAMM</name>
<dbReference type="AlphaFoldDB" id="F3L1L3"/>
<dbReference type="EMBL" id="AEIG01000033">
    <property type="protein sequence ID" value="EGG29809.1"/>
    <property type="molecule type" value="Genomic_DNA"/>
</dbReference>
<dbReference type="eggNOG" id="COG0564">
    <property type="taxonomic scope" value="Bacteria"/>
</dbReference>
<feature type="domain" description="RNA-binding S4" evidence="8">
    <location>
        <begin position="19"/>
        <end position="62"/>
    </location>
</feature>
<evidence type="ECO:0000256" key="2">
    <source>
        <dbReference type="ARBA" id="ARBA00022884"/>
    </source>
</evidence>
<accession>F3L1L3</accession>
<keyword evidence="3 6" id="KW-0413">Isomerase</keyword>
<organism evidence="9 10">
    <name type="scientific">Aequoribacter fuscus</name>
    <dbReference type="NCBI Taxonomy" id="2518989"/>
    <lineage>
        <taxon>Bacteria</taxon>
        <taxon>Pseudomonadati</taxon>
        <taxon>Pseudomonadota</taxon>
        <taxon>Gammaproteobacteria</taxon>
        <taxon>Cellvibrionales</taxon>
        <taxon>Halieaceae</taxon>
        <taxon>Aequoribacter</taxon>
    </lineage>
</organism>
<evidence type="ECO:0000313" key="10">
    <source>
        <dbReference type="Proteomes" id="UP000005615"/>
    </source>
</evidence>
<dbReference type="InterPro" id="IPR036986">
    <property type="entry name" value="S4_RNA-bd_sf"/>
</dbReference>
<evidence type="ECO:0000313" key="9">
    <source>
        <dbReference type="EMBL" id="EGG29809.1"/>
    </source>
</evidence>
<dbReference type="InterPro" id="IPR002942">
    <property type="entry name" value="S4_RNA-bd"/>
</dbReference>
<dbReference type="Gene3D" id="3.10.290.10">
    <property type="entry name" value="RNA-binding S4 domain"/>
    <property type="match status" value="1"/>
</dbReference>
<dbReference type="CDD" id="cd00165">
    <property type="entry name" value="S4"/>
    <property type="match status" value="1"/>
</dbReference>
<comment type="function">
    <text evidence="5">Responsible for synthesis of pseudouridine from uracil at positions 1911, 1915 and 1917 in 23S ribosomal RNA.</text>
</comment>
<dbReference type="GO" id="GO:0160140">
    <property type="term" value="F:23S rRNA pseudouridine(1911/1915/1917) synthase activity"/>
    <property type="evidence" value="ECO:0007669"/>
    <property type="project" value="UniProtKB-EC"/>
</dbReference>
<dbReference type="STRING" id="2518989.IMCC3088_1353"/>
<dbReference type="InterPro" id="IPR050188">
    <property type="entry name" value="RluA_PseudoU_synthase"/>
</dbReference>
<proteinExistence type="inferred from homology"/>
<evidence type="ECO:0000256" key="5">
    <source>
        <dbReference type="ARBA" id="ARBA00056072"/>
    </source>
</evidence>
<dbReference type="PANTHER" id="PTHR21600">
    <property type="entry name" value="MITOCHONDRIAL RNA PSEUDOURIDINE SYNTHASE"/>
    <property type="match status" value="1"/>
</dbReference>
<dbReference type="FunFam" id="3.30.2350.10:FF:000006">
    <property type="entry name" value="Pseudouridine synthase"/>
    <property type="match status" value="1"/>
</dbReference>
<dbReference type="SUPFAM" id="SSF55174">
    <property type="entry name" value="Alpha-L RNA-binding motif"/>
    <property type="match status" value="1"/>
</dbReference>
<sequence>MKEVIQRSGIVPIELHRKRLDQVAAALWPEFSRGKLQEWIKSGALLVDGNTAKPKQSVDVDSVLTLSADLEPAVHWQPQAIPMDIVYEDEDVIVVNKPVGLVVHPAAGNWDGTLVNALLAHDASLEQVPRAGVVHRLDKDTSGLMVVAKTLQSHTALVEALQQREVSRQYIAIAHGSMTGGGVVDAPIGRHPTMRQKMAVVASGKPARTHYSLGQRFKHFTELHLKLETGRTHQIRVHMAHKKHPLVGDSVYGGRARVPGNSAPELVNAIREFPRQALHAKALAFFHPISDEWMSFDAPIPDDMQQLLETLEQYDVS</sequence>
<gene>
    <name evidence="9" type="ORF">IMCC3088_1353</name>
</gene>
<keyword evidence="10" id="KW-1185">Reference proteome</keyword>
<comment type="catalytic activity">
    <reaction evidence="6">
        <text>a uridine in RNA = a pseudouridine in RNA</text>
        <dbReference type="Rhea" id="RHEA:48348"/>
        <dbReference type="Rhea" id="RHEA-COMP:12068"/>
        <dbReference type="Rhea" id="RHEA-COMP:12069"/>
        <dbReference type="ChEBI" id="CHEBI:65314"/>
        <dbReference type="ChEBI" id="CHEBI:65315"/>
    </reaction>
</comment>
<dbReference type="Gene3D" id="3.30.2350.10">
    <property type="entry name" value="Pseudouridine synthase"/>
    <property type="match status" value="1"/>
</dbReference>
<comment type="similarity">
    <text evidence="1 6">Belongs to the pseudouridine synthase RluA family.</text>
</comment>
<evidence type="ECO:0000259" key="8">
    <source>
        <dbReference type="Pfam" id="PF01479"/>
    </source>
</evidence>
<evidence type="ECO:0000256" key="4">
    <source>
        <dbReference type="ARBA" id="ARBA00036882"/>
    </source>
</evidence>
<protein>
    <recommendedName>
        <fullName evidence="6">Pseudouridine synthase</fullName>
        <ecNumber evidence="6">5.4.99.-</ecNumber>
    </recommendedName>
</protein>
<dbReference type="GO" id="GO:0003723">
    <property type="term" value="F:RNA binding"/>
    <property type="evidence" value="ECO:0007669"/>
    <property type="project" value="UniProtKB-KW"/>
</dbReference>
<dbReference type="InterPro" id="IPR006225">
    <property type="entry name" value="PsdUridine_synth_RluC/D"/>
</dbReference>
<evidence type="ECO:0000256" key="6">
    <source>
        <dbReference type="RuleBase" id="RU362028"/>
    </source>
</evidence>
<dbReference type="NCBIfam" id="TIGR00005">
    <property type="entry name" value="rluA_subfam"/>
    <property type="match status" value="1"/>
</dbReference>
<reference evidence="9 10" key="1">
    <citation type="journal article" date="2011" name="J. Bacteriol.">
        <title>Genome sequence of strain IMCC3088, a proteorhodopsin-containing marine bacterium belonging to the OM60/NOR5 clade.</title>
        <authorList>
            <person name="Jang Y."/>
            <person name="Oh H.M."/>
            <person name="Kang I."/>
            <person name="Lee K."/>
            <person name="Yang S.J."/>
            <person name="Cho J.C."/>
        </authorList>
    </citation>
    <scope>NUCLEOTIDE SEQUENCE [LARGE SCALE GENOMIC DNA]</scope>
    <source>
        <strain evidence="9 10">IMCC3088</strain>
    </source>
</reference>
<dbReference type="Pfam" id="PF01479">
    <property type="entry name" value="S4"/>
    <property type="match status" value="1"/>
</dbReference>
<dbReference type="InterPro" id="IPR006224">
    <property type="entry name" value="PsdUridine_synth_RluA-like_CS"/>
</dbReference>
<dbReference type="PROSITE" id="PS50889">
    <property type="entry name" value="S4"/>
    <property type="match status" value="1"/>
</dbReference>